<sequence length="93" mass="10708">MRKGKTRRDDAVTSTHHVLLSSRIPARSLFFRNNVGTRDRSGVNAALLFTTLISSADQVKSDYARWWGARSKFNREIRSRQTRPFENGFDSYA</sequence>
<protein>
    <submittedName>
        <fullName evidence="1">Uncharacterized protein</fullName>
    </submittedName>
</protein>
<evidence type="ECO:0000313" key="2">
    <source>
        <dbReference type="Proteomes" id="UP000053097"/>
    </source>
</evidence>
<proteinExistence type="predicted"/>
<dbReference type="Proteomes" id="UP000053097">
    <property type="component" value="Unassembled WGS sequence"/>
</dbReference>
<reference evidence="1 2" key="1">
    <citation type="journal article" date="2014" name="Curr. Biol.">
        <title>The genome of the clonal raider ant Cerapachys biroi.</title>
        <authorList>
            <person name="Oxley P.R."/>
            <person name="Ji L."/>
            <person name="Fetter-Pruneda I."/>
            <person name="McKenzie S.K."/>
            <person name="Li C."/>
            <person name="Hu H."/>
            <person name="Zhang G."/>
            <person name="Kronauer D.J."/>
        </authorList>
    </citation>
    <scope>NUCLEOTIDE SEQUENCE [LARGE SCALE GENOMIC DNA]</scope>
</reference>
<gene>
    <name evidence="1" type="ORF">X777_03980</name>
</gene>
<keyword evidence="2" id="KW-1185">Reference proteome</keyword>
<dbReference type="EMBL" id="KK107185">
    <property type="protein sequence ID" value="EZA55805.1"/>
    <property type="molecule type" value="Genomic_DNA"/>
</dbReference>
<dbReference type="AlphaFoldDB" id="A0A026WIG5"/>
<accession>A0A026WIG5</accession>
<evidence type="ECO:0000313" key="1">
    <source>
        <dbReference type="EMBL" id="EZA55805.1"/>
    </source>
</evidence>
<organism evidence="1 2">
    <name type="scientific">Ooceraea biroi</name>
    <name type="common">Clonal raider ant</name>
    <name type="synonym">Cerapachys biroi</name>
    <dbReference type="NCBI Taxonomy" id="2015173"/>
    <lineage>
        <taxon>Eukaryota</taxon>
        <taxon>Metazoa</taxon>
        <taxon>Ecdysozoa</taxon>
        <taxon>Arthropoda</taxon>
        <taxon>Hexapoda</taxon>
        <taxon>Insecta</taxon>
        <taxon>Pterygota</taxon>
        <taxon>Neoptera</taxon>
        <taxon>Endopterygota</taxon>
        <taxon>Hymenoptera</taxon>
        <taxon>Apocrita</taxon>
        <taxon>Aculeata</taxon>
        <taxon>Formicoidea</taxon>
        <taxon>Formicidae</taxon>
        <taxon>Dorylinae</taxon>
        <taxon>Ooceraea</taxon>
    </lineage>
</organism>
<name>A0A026WIG5_OOCBI</name>